<feature type="region of interest" description="Disordered" evidence="1">
    <location>
        <begin position="471"/>
        <end position="499"/>
    </location>
</feature>
<evidence type="ECO:0000313" key="3">
    <source>
        <dbReference type="EMBL" id="GKV25316.1"/>
    </source>
</evidence>
<evidence type="ECO:0000256" key="1">
    <source>
        <dbReference type="SAM" id="MobiDB-lite"/>
    </source>
</evidence>
<feature type="region of interest" description="Disordered" evidence="1">
    <location>
        <begin position="581"/>
        <end position="654"/>
    </location>
</feature>
<organism evidence="3 4">
    <name type="scientific">Rubroshorea leprosula</name>
    <dbReference type="NCBI Taxonomy" id="152421"/>
    <lineage>
        <taxon>Eukaryota</taxon>
        <taxon>Viridiplantae</taxon>
        <taxon>Streptophyta</taxon>
        <taxon>Embryophyta</taxon>
        <taxon>Tracheophyta</taxon>
        <taxon>Spermatophyta</taxon>
        <taxon>Magnoliopsida</taxon>
        <taxon>eudicotyledons</taxon>
        <taxon>Gunneridae</taxon>
        <taxon>Pentapetalae</taxon>
        <taxon>rosids</taxon>
        <taxon>malvids</taxon>
        <taxon>Malvales</taxon>
        <taxon>Dipterocarpaceae</taxon>
        <taxon>Rubroshorea</taxon>
    </lineage>
</organism>
<dbReference type="GO" id="GO:0003676">
    <property type="term" value="F:nucleic acid binding"/>
    <property type="evidence" value="ECO:0007669"/>
    <property type="project" value="InterPro"/>
</dbReference>
<keyword evidence="4" id="KW-1185">Reference proteome</keyword>
<dbReference type="CDD" id="cd12432">
    <property type="entry name" value="RRM_ACINU"/>
    <property type="match status" value="1"/>
</dbReference>
<name>A0AAV5KLE4_9ROSI</name>
<gene>
    <name evidence="3" type="ORF">SLEP1_g34773</name>
</gene>
<dbReference type="InterPro" id="IPR034257">
    <property type="entry name" value="Acinus_RRM"/>
</dbReference>
<reference evidence="3 4" key="1">
    <citation type="journal article" date="2021" name="Commun. Biol.">
        <title>The genome of Shorea leprosula (Dipterocarpaceae) highlights the ecological relevance of drought in aseasonal tropical rainforests.</title>
        <authorList>
            <person name="Ng K.K.S."/>
            <person name="Kobayashi M.J."/>
            <person name="Fawcett J.A."/>
            <person name="Hatakeyama M."/>
            <person name="Paape T."/>
            <person name="Ng C.H."/>
            <person name="Ang C.C."/>
            <person name="Tnah L.H."/>
            <person name="Lee C.T."/>
            <person name="Nishiyama T."/>
            <person name="Sese J."/>
            <person name="O'Brien M.J."/>
            <person name="Copetti D."/>
            <person name="Mohd Noor M.I."/>
            <person name="Ong R.C."/>
            <person name="Putra M."/>
            <person name="Sireger I.Z."/>
            <person name="Indrioko S."/>
            <person name="Kosugi Y."/>
            <person name="Izuno A."/>
            <person name="Isagi Y."/>
            <person name="Lee S.L."/>
            <person name="Shimizu K.K."/>
        </authorList>
    </citation>
    <scope>NUCLEOTIDE SEQUENCE [LARGE SCALE GENOMIC DNA]</scope>
    <source>
        <strain evidence="3">214</strain>
    </source>
</reference>
<dbReference type="InterPro" id="IPR036361">
    <property type="entry name" value="SAP_dom_sf"/>
</dbReference>
<dbReference type="AlphaFoldDB" id="A0AAV5KLE4"/>
<comment type="caution">
    <text evidence="3">The sequence shown here is derived from an EMBL/GenBank/DDBJ whole genome shotgun (WGS) entry which is preliminary data.</text>
</comment>
<dbReference type="Proteomes" id="UP001054252">
    <property type="component" value="Unassembled WGS sequence"/>
</dbReference>
<feature type="compositionally biased region" description="Basic and acidic residues" evidence="1">
    <location>
        <begin position="195"/>
        <end position="218"/>
    </location>
</feature>
<feature type="compositionally biased region" description="Polar residues" evidence="1">
    <location>
        <begin position="449"/>
        <end position="458"/>
    </location>
</feature>
<feature type="region of interest" description="Disordered" evidence="1">
    <location>
        <begin position="414"/>
        <end position="458"/>
    </location>
</feature>
<feature type="compositionally biased region" description="Pro residues" evidence="1">
    <location>
        <begin position="618"/>
        <end position="631"/>
    </location>
</feature>
<dbReference type="Gene3D" id="1.10.720.30">
    <property type="entry name" value="SAP domain"/>
    <property type="match status" value="1"/>
</dbReference>
<dbReference type="Pfam" id="PF16294">
    <property type="entry name" value="RSB_motif"/>
    <property type="match status" value="1"/>
</dbReference>
<dbReference type="Pfam" id="PF02037">
    <property type="entry name" value="SAP"/>
    <property type="match status" value="1"/>
</dbReference>
<dbReference type="PANTHER" id="PTHR47031:SF3">
    <property type="entry name" value="SAP DOMAIN-CONTAINING PROTEIN"/>
    <property type="match status" value="1"/>
</dbReference>
<evidence type="ECO:0000259" key="2">
    <source>
        <dbReference type="PROSITE" id="PS50800"/>
    </source>
</evidence>
<accession>A0AAV5KLE4</accession>
<dbReference type="SUPFAM" id="SSF54928">
    <property type="entry name" value="RNA-binding domain, RBD"/>
    <property type="match status" value="1"/>
</dbReference>
<dbReference type="PANTHER" id="PTHR47031">
    <property type="entry name" value="SAP DNA-BINDING DOMAIN-CONTAINING PROTEIN"/>
    <property type="match status" value="1"/>
</dbReference>
<dbReference type="EMBL" id="BPVZ01000068">
    <property type="protein sequence ID" value="GKV25316.1"/>
    <property type="molecule type" value="Genomic_DNA"/>
</dbReference>
<dbReference type="SUPFAM" id="SSF68906">
    <property type="entry name" value="SAP domain"/>
    <property type="match status" value="1"/>
</dbReference>
<dbReference type="InterPro" id="IPR032552">
    <property type="entry name" value="RSB_motif"/>
</dbReference>
<feature type="domain" description="SAP" evidence="2">
    <location>
        <begin position="13"/>
        <end position="47"/>
    </location>
</feature>
<feature type="region of interest" description="Disordered" evidence="1">
    <location>
        <begin position="297"/>
        <end position="334"/>
    </location>
</feature>
<dbReference type="InterPro" id="IPR003034">
    <property type="entry name" value="SAP_dom"/>
</dbReference>
<feature type="compositionally biased region" description="Basic and acidic residues" evidence="1">
    <location>
        <begin position="306"/>
        <end position="334"/>
    </location>
</feature>
<dbReference type="SMART" id="SM00513">
    <property type="entry name" value="SAP"/>
    <property type="match status" value="1"/>
</dbReference>
<feature type="region of interest" description="Disordered" evidence="1">
    <location>
        <begin position="194"/>
        <end position="230"/>
    </location>
</feature>
<evidence type="ECO:0000313" key="4">
    <source>
        <dbReference type="Proteomes" id="UP001054252"/>
    </source>
</evidence>
<protein>
    <recommendedName>
        <fullName evidence="2">SAP domain-containing protein</fullName>
    </recommendedName>
</protein>
<dbReference type="PROSITE" id="PS50800">
    <property type="entry name" value="SAP"/>
    <property type="match status" value="1"/>
</dbReference>
<proteinExistence type="predicted"/>
<feature type="compositionally biased region" description="Polar residues" evidence="1">
    <location>
        <begin position="584"/>
        <end position="604"/>
    </location>
</feature>
<sequence>MSSPYPILGNRPIDQWKVTELKEELKKRKLTTSGLKLDLIKRLDEALRIERETAEKDVDNSLNHDPKPIVEAECGQTTETVESAVDHGGNKIEIDSKAKVQVGINNSAAPAFGQVDSQGDKSGGSNTAVVEQEPVMHPTILDTNIKVTETVVVETVVSDVALSTQDTQNPGSQEDHKSSKSQLENLHLRLQLADEDPKLQLADKDPKTQVESEDSKPELEDEGLEPSHSDVVCDSALNNQVPEVSPSLGFQVKSDSISADSVSINENIELKDNIIADNVKLELDIFKPDMVDPSSRSVVPVSGEAHPMDLEEPLEKEASVEERDDKNTTNSDLIKKNDCEDLDYSEKLNLDRSSGDESMEEDVLELKQIDSKSNTEEVGDMIDKNLREEVHVDVVGDDLSAEKMDILIENKSHPVEKKRLQDQEAVGNNEPSKRRRWNSEKIRVPEQPSPNHTPTTTHKLAFQPAALKRNFSRSDSTASNDASKEQAVPPSQKPPTTSLRIDRFLRPFTLKAVQELLGKTGNVTSFWMDQIKTHCYVTYSSVEEAIETRNAIYNLQWPPNGGQLLVAEFVDPQEVKMRLEALPQTPSTPGASKTAVPPSQSTKQPEPLPRQQVSRQQLPPPSALPPPPPLSSPSSVRERLSFPPPPPEKIDPPIVTLDDLFQKTKATPRIYYLPLSEEQVAAKLAARGNNTRQSAGVAYWKELLQPSSGIWSVQQLGFSRVPLVEF</sequence>
<dbReference type="InterPro" id="IPR035979">
    <property type="entry name" value="RBD_domain_sf"/>
</dbReference>